<keyword evidence="9" id="KW-1185">Reference proteome</keyword>
<organism evidence="8 9">
    <name type="scientific">Mucilaginibacter ximonensis</name>
    <dbReference type="NCBI Taxonomy" id="538021"/>
    <lineage>
        <taxon>Bacteria</taxon>
        <taxon>Pseudomonadati</taxon>
        <taxon>Bacteroidota</taxon>
        <taxon>Sphingobacteriia</taxon>
        <taxon>Sphingobacteriales</taxon>
        <taxon>Sphingobacteriaceae</taxon>
        <taxon>Mucilaginibacter</taxon>
    </lineage>
</organism>
<dbReference type="Gene3D" id="3.40.50.1700">
    <property type="entry name" value="Glycoside hydrolase family 3 C-terminal domain"/>
    <property type="match status" value="1"/>
</dbReference>
<reference evidence="9" key="1">
    <citation type="journal article" date="2019" name="Int. J. Syst. Evol. Microbiol.">
        <title>The Global Catalogue of Microorganisms (GCM) 10K type strain sequencing project: providing services to taxonomists for standard genome sequencing and annotation.</title>
        <authorList>
            <consortium name="The Broad Institute Genomics Platform"/>
            <consortium name="The Broad Institute Genome Sequencing Center for Infectious Disease"/>
            <person name="Wu L."/>
            <person name="Ma J."/>
        </authorList>
    </citation>
    <scope>NUCLEOTIDE SEQUENCE [LARGE SCALE GENOMIC DNA]</scope>
    <source>
        <strain evidence="9">KCTC 22437</strain>
    </source>
</reference>
<dbReference type="SUPFAM" id="SSF52279">
    <property type="entry name" value="Beta-D-glucan exohydrolase, C-terminal domain"/>
    <property type="match status" value="1"/>
</dbReference>
<feature type="chain" id="PRO_5046441058" description="beta-N-acetylhexosaminidase" evidence="6">
    <location>
        <begin position="22"/>
        <end position="570"/>
    </location>
</feature>
<dbReference type="EC" id="3.2.1.52" evidence="3"/>
<dbReference type="InterPro" id="IPR001764">
    <property type="entry name" value="Glyco_hydro_3_N"/>
</dbReference>
<evidence type="ECO:0000256" key="5">
    <source>
        <dbReference type="ARBA" id="ARBA00023295"/>
    </source>
</evidence>
<evidence type="ECO:0000256" key="3">
    <source>
        <dbReference type="ARBA" id="ARBA00012663"/>
    </source>
</evidence>
<comment type="similarity">
    <text evidence="2">Belongs to the glycosyl hydrolase 3 family.</text>
</comment>
<dbReference type="GO" id="GO:0016798">
    <property type="term" value="F:hydrolase activity, acting on glycosyl bonds"/>
    <property type="evidence" value="ECO:0007669"/>
    <property type="project" value="UniProtKB-KW"/>
</dbReference>
<dbReference type="SUPFAM" id="SSF51445">
    <property type="entry name" value="(Trans)glycosidases"/>
    <property type="match status" value="1"/>
</dbReference>
<evidence type="ECO:0000313" key="8">
    <source>
        <dbReference type="EMBL" id="MFD2874625.1"/>
    </source>
</evidence>
<comment type="caution">
    <text evidence="8">The sequence shown here is derived from an EMBL/GenBank/DDBJ whole genome shotgun (WGS) entry which is preliminary data.</text>
</comment>
<dbReference type="InterPro" id="IPR050226">
    <property type="entry name" value="NagZ_Beta-hexosaminidase"/>
</dbReference>
<dbReference type="Gene3D" id="3.20.20.300">
    <property type="entry name" value="Glycoside hydrolase, family 3, N-terminal domain"/>
    <property type="match status" value="1"/>
</dbReference>
<dbReference type="Proteomes" id="UP001597557">
    <property type="component" value="Unassembled WGS sequence"/>
</dbReference>
<keyword evidence="6" id="KW-0732">Signal</keyword>
<evidence type="ECO:0000256" key="6">
    <source>
        <dbReference type="SAM" id="SignalP"/>
    </source>
</evidence>
<dbReference type="InterPro" id="IPR017853">
    <property type="entry name" value="GH"/>
</dbReference>
<dbReference type="RefSeq" id="WP_377189661.1">
    <property type="nucleotide sequence ID" value="NZ_JBHUPD010000004.1"/>
</dbReference>
<dbReference type="PRINTS" id="PR00133">
    <property type="entry name" value="GLHYDRLASE3"/>
</dbReference>
<protein>
    <recommendedName>
        <fullName evidence="3">beta-N-acetylhexosaminidase</fullName>
        <ecNumber evidence="3">3.2.1.52</ecNumber>
    </recommendedName>
</protein>
<feature type="domain" description="Glycoside hydrolase family 3 N-terminal" evidence="7">
    <location>
        <begin position="47"/>
        <end position="361"/>
    </location>
</feature>
<dbReference type="Pfam" id="PF00933">
    <property type="entry name" value="Glyco_hydro_3"/>
    <property type="match status" value="1"/>
</dbReference>
<feature type="signal peptide" evidence="6">
    <location>
        <begin position="1"/>
        <end position="21"/>
    </location>
</feature>
<dbReference type="PANTHER" id="PTHR30480:SF13">
    <property type="entry name" value="BETA-HEXOSAMINIDASE"/>
    <property type="match status" value="1"/>
</dbReference>
<evidence type="ECO:0000256" key="2">
    <source>
        <dbReference type="ARBA" id="ARBA00005336"/>
    </source>
</evidence>
<keyword evidence="4 8" id="KW-0378">Hydrolase</keyword>
<dbReference type="PANTHER" id="PTHR30480">
    <property type="entry name" value="BETA-HEXOSAMINIDASE-RELATED"/>
    <property type="match status" value="1"/>
</dbReference>
<dbReference type="InterPro" id="IPR036962">
    <property type="entry name" value="Glyco_hydro_3_N_sf"/>
</dbReference>
<dbReference type="InterPro" id="IPR036881">
    <property type="entry name" value="Glyco_hydro_3_C_sf"/>
</dbReference>
<accession>A0ABW5YIB1</accession>
<name>A0ABW5YIB1_9SPHI</name>
<evidence type="ECO:0000256" key="1">
    <source>
        <dbReference type="ARBA" id="ARBA00001231"/>
    </source>
</evidence>
<proteinExistence type="inferred from homology"/>
<keyword evidence="5 8" id="KW-0326">Glycosidase</keyword>
<evidence type="ECO:0000259" key="7">
    <source>
        <dbReference type="Pfam" id="PF00933"/>
    </source>
</evidence>
<comment type="catalytic activity">
    <reaction evidence="1">
        <text>Hydrolysis of terminal non-reducing N-acetyl-D-hexosamine residues in N-acetyl-beta-D-hexosaminides.</text>
        <dbReference type="EC" id="3.2.1.52"/>
    </reaction>
</comment>
<dbReference type="EMBL" id="JBHUPD010000004">
    <property type="protein sequence ID" value="MFD2874625.1"/>
    <property type="molecule type" value="Genomic_DNA"/>
</dbReference>
<evidence type="ECO:0000313" key="9">
    <source>
        <dbReference type="Proteomes" id="UP001597557"/>
    </source>
</evidence>
<gene>
    <name evidence="8" type="ORF">ACFS5N_19225</name>
</gene>
<evidence type="ECO:0000256" key="4">
    <source>
        <dbReference type="ARBA" id="ARBA00022801"/>
    </source>
</evidence>
<sequence length="570" mass="62895">MKTRFYTCLILISCSFTKIFAQQAGYIQTLGQQNKWVDSVYHKLSRRQKVAQLFMVRAHTNLGKAYEDSVAKVIETEQVGGVVFFQGGPGRQANLVNRYQHLSKVPLLIAQDGEWGLGMRLDSTLSYPYQMTLGAIQDDNLIYKMGQQVAYDFKRVGLQMNFAPDMDVNNNPDNPVINYRSFGDNKYNVARKGIAYFKGMQDAGLLTTAKHFPGHGDTNVDSHLDLPLLPFTRQRLDSLEEYPFREAIANNISGIMIAHMSIPALDTAKNRPSTLSRKIVTGVLKDSLGFKGLVVSDAMEMKAVTKYFPDGDAELQAFIAGNDIIELSLNLDKAILKIKKAVRKGLISQAEFEAKVKKVLAAKYWAGLNRLQDANPAGIVADLNRDATRQLIQQLSDAAVTMVIGSSDGIRLNPLQKTAIVSVGVDKYTVFQQELGQWSTGCHLFTVNKSTHVATLNRMLQMLKEYDQVYLSINDTRLRPASKLDYSSGVKEFIAALCSQNKTITSVFANAYTIAGLPGIEKSAGLLVCYQMSDDLQRSAVKVLTGQIKPTGKLPVSVNAFFATGAGNSL</sequence>